<evidence type="ECO:0000259" key="8">
    <source>
        <dbReference type="PROSITE" id="PS50305"/>
    </source>
</evidence>
<dbReference type="EMBL" id="JYDP01000029">
    <property type="protein sequence ID" value="KRZ13861.1"/>
    <property type="molecule type" value="Genomic_DNA"/>
</dbReference>
<feature type="compositionally biased region" description="Polar residues" evidence="7">
    <location>
        <begin position="416"/>
        <end position="429"/>
    </location>
</feature>
<feature type="active site" description="Proton acceptor" evidence="6">
    <location>
        <position position="215"/>
    </location>
</feature>
<dbReference type="AlphaFoldDB" id="A0A0V1HW46"/>
<feature type="binding site" evidence="6">
    <location>
        <position position="250"/>
    </location>
    <ligand>
        <name>Zn(2+)</name>
        <dbReference type="ChEBI" id="CHEBI:29105"/>
    </ligand>
</feature>
<feature type="binding site" evidence="6">
    <location>
        <position position="247"/>
    </location>
    <ligand>
        <name>Zn(2+)</name>
        <dbReference type="ChEBI" id="CHEBI:29105"/>
    </ligand>
</feature>
<evidence type="ECO:0000256" key="5">
    <source>
        <dbReference type="ARBA" id="ARBA00023027"/>
    </source>
</evidence>
<feature type="compositionally biased region" description="Basic and acidic residues" evidence="7">
    <location>
        <begin position="433"/>
        <end position="444"/>
    </location>
</feature>
<sequence length="444" mass="49989">LFCLQLFAIIEKMANGERNEGDLQVTSSEDYEEVIVEPSNESCKYKFALIIFQVLTCLANTVANDGTVDERLLDRAAMVLLRPELSLQSIHRSPIELAVRLIQQSRKIMVLVGAGMSVSCGISDFRSANGIYARLRHLHPELPDPTAVFDIDYFYENPKPFFSFVKELFPGNYRPSLSHRFLKCLEDEGKLLRVYTQNVDTLEKQVGLHKVVYCHGSFDTATCMECGFRVDCEEIRDAVFNEAIPTCQNCAQIGLRGVMKPDIVFFGESLPRTFYESVAADQSQVDLLIVIGSSLKVRPVSLIPRALQASVPLILINRETLNLYFDVELLGDSDVICEELCSRLSESFHSLCPSREPWTEITDHAQLTSDLNTLPNSEEMGSRIKISEYLPEKSFFRFQHNMLVFPGAEVYVTKESQAPMQDYNDQPSVESPVADKGEAEGHAE</sequence>
<dbReference type="InterPro" id="IPR026591">
    <property type="entry name" value="Sirtuin_cat_small_dom_sf"/>
</dbReference>
<dbReference type="PROSITE" id="PS50305">
    <property type="entry name" value="SIRTUIN"/>
    <property type="match status" value="1"/>
</dbReference>
<feature type="non-terminal residue" evidence="9">
    <location>
        <position position="444"/>
    </location>
</feature>
<dbReference type="GO" id="GO:0070403">
    <property type="term" value="F:NAD+ binding"/>
    <property type="evidence" value="ECO:0007669"/>
    <property type="project" value="InterPro"/>
</dbReference>
<accession>A0A0V1HW46</accession>
<feature type="binding site" evidence="6">
    <location>
        <position position="226"/>
    </location>
    <ligand>
        <name>Zn(2+)</name>
        <dbReference type="ChEBI" id="CHEBI:29105"/>
    </ligand>
</feature>
<dbReference type="STRING" id="268475.A0A0V1HW46"/>
<feature type="region of interest" description="Disordered" evidence="7">
    <location>
        <begin position="416"/>
        <end position="444"/>
    </location>
</feature>
<dbReference type="PANTHER" id="PTHR11085:SF9">
    <property type="entry name" value="NAD-DEPENDENT PROTEIN DEACETYLASE SIRTUIN-1"/>
    <property type="match status" value="1"/>
</dbReference>
<keyword evidence="10" id="KW-1185">Reference proteome</keyword>
<dbReference type="InterPro" id="IPR050134">
    <property type="entry name" value="NAD-dep_sirtuin_deacylases"/>
</dbReference>
<evidence type="ECO:0000313" key="10">
    <source>
        <dbReference type="Proteomes" id="UP000055024"/>
    </source>
</evidence>
<dbReference type="Proteomes" id="UP000055024">
    <property type="component" value="Unassembled WGS sequence"/>
</dbReference>
<keyword evidence="5" id="KW-0520">NAD</keyword>
<dbReference type="PANTHER" id="PTHR11085">
    <property type="entry name" value="NAD-DEPENDENT PROTEIN DEACYLASE SIRTUIN-5, MITOCHONDRIAL-RELATED"/>
    <property type="match status" value="1"/>
</dbReference>
<dbReference type="GO" id="GO:0046872">
    <property type="term" value="F:metal ion binding"/>
    <property type="evidence" value="ECO:0007669"/>
    <property type="project" value="UniProtKB-KW"/>
</dbReference>
<comment type="caution">
    <text evidence="9">The sequence shown here is derived from an EMBL/GenBank/DDBJ whole genome shotgun (WGS) entry which is preliminary data.</text>
</comment>
<keyword evidence="2" id="KW-0808">Transferase</keyword>
<gene>
    <name evidence="9" type="primary">SIRT1</name>
    <name evidence="9" type="ORF">T11_2009</name>
</gene>
<dbReference type="GO" id="GO:0017136">
    <property type="term" value="F:histone deacetylase activity, NAD-dependent"/>
    <property type="evidence" value="ECO:0007669"/>
    <property type="project" value="TreeGrafter"/>
</dbReference>
<dbReference type="InterPro" id="IPR026590">
    <property type="entry name" value="Ssirtuin_cat_dom"/>
</dbReference>
<dbReference type="Gene3D" id="3.40.50.1220">
    <property type="entry name" value="TPP-binding domain"/>
    <property type="match status" value="1"/>
</dbReference>
<evidence type="ECO:0000256" key="3">
    <source>
        <dbReference type="ARBA" id="ARBA00022723"/>
    </source>
</evidence>
<dbReference type="Gene3D" id="3.30.1600.10">
    <property type="entry name" value="SIR2/SIRT2 'Small Domain"/>
    <property type="match status" value="1"/>
</dbReference>
<dbReference type="GO" id="GO:0033553">
    <property type="term" value="C:rDNA heterochromatin"/>
    <property type="evidence" value="ECO:0007669"/>
    <property type="project" value="TreeGrafter"/>
</dbReference>
<dbReference type="SUPFAM" id="SSF52467">
    <property type="entry name" value="DHS-like NAD/FAD-binding domain"/>
    <property type="match status" value="1"/>
</dbReference>
<evidence type="ECO:0000313" key="9">
    <source>
        <dbReference type="EMBL" id="KRZ13861.1"/>
    </source>
</evidence>
<dbReference type="GO" id="GO:0005637">
    <property type="term" value="C:nuclear inner membrane"/>
    <property type="evidence" value="ECO:0007669"/>
    <property type="project" value="TreeGrafter"/>
</dbReference>
<dbReference type="OrthoDB" id="424302at2759"/>
<keyword evidence="3 6" id="KW-0479">Metal-binding</keyword>
<dbReference type="GO" id="GO:0005654">
    <property type="term" value="C:nucleoplasm"/>
    <property type="evidence" value="ECO:0007669"/>
    <property type="project" value="TreeGrafter"/>
</dbReference>
<keyword evidence="4 6" id="KW-0862">Zinc</keyword>
<comment type="cofactor">
    <cofactor evidence="1">
        <name>Zn(2+)</name>
        <dbReference type="ChEBI" id="CHEBI:29105"/>
    </cofactor>
</comment>
<feature type="domain" description="Deacetylase sirtuin-type" evidence="8">
    <location>
        <begin position="88"/>
        <end position="347"/>
    </location>
</feature>
<dbReference type="GO" id="GO:0002039">
    <property type="term" value="F:p53 binding"/>
    <property type="evidence" value="ECO:0007669"/>
    <property type="project" value="TreeGrafter"/>
</dbReference>
<dbReference type="Pfam" id="PF02146">
    <property type="entry name" value="SIR2"/>
    <property type="match status" value="1"/>
</dbReference>
<evidence type="ECO:0000256" key="7">
    <source>
        <dbReference type="SAM" id="MobiDB-lite"/>
    </source>
</evidence>
<reference evidence="9 10" key="1">
    <citation type="submission" date="2015-01" db="EMBL/GenBank/DDBJ databases">
        <title>Evolution of Trichinella species and genotypes.</title>
        <authorList>
            <person name="Korhonen P.K."/>
            <person name="Edoardo P."/>
            <person name="Giuseppe L.R."/>
            <person name="Gasser R.B."/>
        </authorList>
    </citation>
    <scope>NUCLEOTIDE SEQUENCE [LARGE SCALE GENOMIC DNA]</scope>
    <source>
        <strain evidence="9">ISS1029</strain>
    </source>
</reference>
<dbReference type="InterPro" id="IPR029035">
    <property type="entry name" value="DHS-like_NAD/FAD-binding_dom"/>
</dbReference>
<organism evidence="9 10">
    <name type="scientific">Trichinella zimbabwensis</name>
    <dbReference type="NCBI Taxonomy" id="268475"/>
    <lineage>
        <taxon>Eukaryota</taxon>
        <taxon>Metazoa</taxon>
        <taxon>Ecdysozoa</taxon>
        <taxon>Nematoda</taxon>
        <taxon>Enoplea</taxon>
        <taxon>Dorylaimia</taxon>
        <taxon>Trichinellida</taxon>
        <taxon>Trichinellidae</taxon>
        <taxon>Trichinella</taxon>
    </lineage>
</organism>
<protein>
    <submittedName>
        <fullName evidence="9">NAD-dependent protein deacetylase sirtuin-1</fullName>
    </submittedName>
</protein>
<dbReference type="InterPro" id="IPR003000">
    <property type="entry name" value="Sirtuin"/>
</dbReference>
<proteinExistence type="predicted"/>
<evidence type="ECO:0000256" key="2">
    <source>
        <dbReference type="ARBA" id="ARBA00022679"/>
    </source>
</evidence>
<name>A0A0V1HW46_9BILA</name>
<feature type="non-terminal residue" evidence="9">
    <location>
        <position position="1"/>
    </location>
</feature>
<feature type="binding site" evidence="6">
    <location>
        <position position="223"/>
    </location>
    <ligand>
        <name>Zn(2+)</name>
        <dbReference type="ChEBI" id="CHEBI:29105"/>
    </ligand>
</feature>
<evidence type="ECO:0000256" key="4">
    <source>
        <dbReference type="ARBA" id="ARBA00022833"/>
    </source>
</evidence>
<dbReference type="GO" id="GO:0003714">
    <property type="term" value="F:transcription corepressor activity"/>
    <property type="evidence" value="ECO:0007669"/>
    <property type="project" value="TreeGrafter"/>
</dbReference>
<evidence type="ECO:0000256" key="6">
    <source>
        <dbReference type="PROSITE-ProRule" id="PRU00236"/>
    </source>
</evidence>
<evidence type="ECO:0000256" key="1">
    <source>
        <dbReference type="ARBA" id="ARBA00001947"/>
    </source>
</evidence>